<comment type="caution">
    <text evidence="2">The sequence shown here is derived from an EMBL/GenBank/DDBJ whole genome shotgun (WGS) entry which is preliminary data.</text>
</comment>
<dbReference type="OrthoDB" id="5511684at2759"/>
<sequence length="78" mass="8935">MLGLEMKSLKKNPALLPLFACVVVGGFMSSGYLLRLATKNPDVTWSRTRNPEPWQEYKTKQYKFTSKIDHSKSPVPDY</sequence>
<name>A0A8J2HKQ0_COTCN</name>
<reference evidence="2" key="1">
    <citation type="submission" date="2021-04" db="EMBL/GenBank/DDBJ databases">
        <authorList>
            <person name="Chebbi M.A.C M."/>
        </authorList>
    </citation>
    <scope>NUCLEOTIDE SEQUENCE</scope>
</reference>
<proteinExistence type="predicted"/>
<dbReference type="PANTHER" id="PTHR14256">
    <property type="entry name" value="NADH-UBIQUINONE OXIDOREDUCTASE MLRQ SUBUNIT"/>
    <property type="match status" value="1"/>
</dbReference>
<evidence type="ECO:0000256" key="1">
    <source>
        <dbReference type="SAM" id="Phobius"/>
    </source>
</evidence>
<dbReference type="EMBL" id="CAJNRD030001124">
    <property type="protein sequence ID" value="CAG5106306.1"/>
    <property type="molecule type" value="Genomic_DNA"/>
</dbReference>
<dbReference type="Pfam" id="PF06522">
    <property type="entry name" value="B12D"/>
    <property type="match status" value="1"/>
</dbReference>
<organism evidence="2 3">
    <name type="scientific">Cotesia congregata</name>
    <name type="common">Parasitoid wasp</name>
    <name type="synonym">Apanteles congregatus</name>
    <dbReference type="NCBI Taxonomy" id="51543"/>
    <lineage>
        <taxon>Eukaryota</taxon>
        <taxon>Metazoa</taxon>
        <taxon>Ecdysozoa</taxon>
        <taxon>Arthropoda</taxon>
        <taxon>Hexapoda</taxon>
        <taxon>Insecta</taxon>
        <taxon>Pterygota</taxon>
        <taxon>Neoptera</taxon>
        <taxon>Endopterygota</taxon>
        <taxon>Hymenoptera</taxon>
        <taxon>Apocrita</taxon>
        <taxon>Ichneumonoidea</taxon>
        <taxon>Braconidae</taxon>
        <taxon>Microgastrinae</taxon>
        <taxon>Cotesia</taxon>
    </lineage>
</organism>
<evidence type="ECO:0000313" key="3">
    <source>
        <dbReference type="Proteomes" id="UP000786811"/>
    </source>
</evidence>
<protein>
    <submittedName>
        <fullName evidence="2">Similar to ndufa4: Cytochrome c oxidase subunit NDUFA4 (Danio rerio)</fullName>
    </submittedName>
</protein>
<dbReference type="AlphaFoldDB" id="A0A8J2HKQ0"/>
<dbReference type="PANTHER" id="PTHR14256:SF1">
    <property type="entry name" value="GEO09626P1"/>
    <property type="match status" value="1"/>
</dbReference>
<evidence type="ECO:0000313" key="2">
    <source>
        <dbReference type="EMBL" id="CAG5106306.1"/>
    </source>
</evidence>
<dbReference type="InterPro" id="IPR010530">
    <property type="entry name" value="B12D"/>
</dbReference>
<keyword evidence="1" id="KW-0812">Transmembrane</keyword>
<keyword evidence="3" id="KW-1185">Reference proteome</keyword>
<keyword evidence="1" id="KW-1133">Transmembrane helix</keyword>
<feature type="transmembrane region" description="Helical" evidence="1">
    <location>
        <begin position="14"/>
        <end position="34"/>
    </location>
</feature>
<accession>A0A8J2HKQ0</accession>
<keyword evidence="1" id="KW-0472">Membrane</keyword>
<dbReference type="Proteomes" id="UP000786811">
    <property type="component" value="Unassembled WGS sequence"/>
</dbReference>
<gene>
    <name evidence="2" type="ORF">HICCMSTLAB_LOCUS12194</name>
</gene>